<dbReference type="STRING" id="871968.DESME_06020"/>
<name>W0EC94_9FIRM</name>
<dbReference type="RefSeq" id="WP_006715671.1">
    <property type="nucleotide sequence ID" value="NZ_CP007032.1"/>
</dbReference>
<keyword evidence="3" id="KW-1185">Reference proteome</keyword>
<dbReference type="HOGENOM" id="CLU_2179557_0_0_9"/>
<proteinExistence type="predicted"/>
<dbReference type="OrthoDB" id="1798003at2"/>
<organism evidence="2 3">
    <name type="scientific">Desulfitobacterium metallireducens DSM 15288</name>
    <dbReference type="NCBI Taxonomy" id="871968"/>
    <lineage>
        <taxon>Bacteria</taxon>
        <taxon>Bacillati</taxon>
        <taxon>Bacillota</taxon>
        <taxon>Clostridia</taxon>
        <taxon>Eubacteriales</taxon>
        <taxon>Desulfitobacteriaceae</taxon>
        <taxon>Desulfitobacterium</taxon>
    </lineage>
</organism>
<sequence length="118" mass="13380">MNQGASQEPVRTLKSWYFGLFMFAFYLFWGGYFTDLSVASQIVFNFAVFYPAGFLAGYFSKRSRLRDVFLSGFLFNSLTYGLAFAGGQTVKLGYVGVDFITMILWIYIGIFVGKRTAN</sequence>
<dbReference type="Proteomes" id="UP000010847">
    <property type="component" value="Chromosome"/>
</dbReference>
<protein>
    <submittedName>
        <fullName evidence="2">Membrane protein</fullName>
    </submittedName>
</protein>
<keyword evidence="1" id="KW-0472">Membrane</keyword>
<dbReference type="EMBL" id="CP007032">
    <property type="protein sequence ID" value="AHF06661.1"/>
    <property type="molecule type" value="Genomic_DNA"/>
</dbReference>
<evidence type="ECO:0000256" key="1">
    <source>
        <dbReference type="SAM" id="Phobius"/>
    </source>
</evidence>
<evidence type="ECO:0000313" key="3">
    <source>
        <dbReference type="Proteomes" id="UP000010847"/>
    </source>
</evidence>
<reference evidence="2 3" key="1">
    <citation type="submission" date="2013-12" db="EMBL/GenBank/DDBJ databases">
        <authorList>
            <consortium name="DOE Joint Genome Institute"/>
            <person name="Smidt H."/>
            <person name="Huntemann M."/>
            <person name="Han J."/>
            <person name="Chen A."/>
            <person name="Kyrpides N."/>
            <person name="Mavromatis K."/>
            <person name="Markowitz V."/>
            <person name="Palaniappan K."/>
            <person name="Ivanova N."/>
            <person name="Schaumberg A."/>
            <person name="Pati A."/>
            <person name="Liolios K."/>
            <person name="Nordberg H.P."/>
            <person name="Cantor M.N."/>
            <person name="Hua S.X."/>
            <person name="Woyke T."/>
        </authorList>
    </citation>
    <scope>NUCLEOTIDE SEQUENCE [LARGE SCALE GENOMIC DNA]</scope>
    <source>
        <strain evidence="3">DSM 15288</strain>
    </source>
</reference>
<feature type="transmembrane region" description="Helical" evidence="1">
    <location>
        <begin position="92"/>
        <end position="112"/>
    </location>
</feature>
<gene>
    <name evidence="2" type="ORF">DESME_06020</name>
</gene>
<feature type="transmembrane region" description="Helical" evidence="1">
    <location>
        <begin position="38"/>
        <end position="59"/>
    </location>
</feature>
<accession>W0EC94</accession>
<evidence type="ECO:0000313" key="2">
    <source>
        <dbReference type="EMBL" id="AHF06661.1"/>
    </source>
</evidence>
<dbReference type="eggNOG" id="ENOG502ZSDA">
    <property type="taxonomic scope" value="Bacteria"/>
</dbReference>
<keyword evidence="1" id="KW-1133">Transmembrane helix</keyword>
<keyword evidence="1" id="KW-0812">Transmembrane</keyword>
<feature type="transmembrane region" description="Helical" evidence="1">
    <location>
        <begin position="68"/>
        <end position="86"/>
    </location>
</feature>
<feature type="transmembrane region" description="Helical" evidence="1">
    <location>
        <begin position="12"/>
        <end position="32"/>
    </location>
</feature>
<dbReference type="KEGG" id="dmt:DESME_06020"/>
<dbReference type="AlphaFoldDB" id="W0EC94"/>